<name>A0A1W1C491_9ZZZZ</name>
<gene>
    <name evidence="1" type="ORF">MNB_SM-7-767</name>
</gene>
<organism evidence="1">
    <name type="scientific">hydrothermal vent metagenome</name>
    <dbReference type="NCBI Taxonomy" id="652676"/>
    <lineage>
        <taxon>unclassified sequences</taxon>
        <taxon>metagenomes</taxon>
        <taxon>ecological metagenomes</taxon>
    </lineage>
</organism>
<evidence type="ECO:0000313" key="1">
    <source>
        <dbReference type="EMBL" id="SFV60537.1"/>
    </source>
</evidence>
<accession>A0A1W1C491</accession>
<reference evidence="1" key="1">
    <citation type="submission" date="2016-10" db="EMBL/GenBank/DDBJ databases">
        <authorList>
            <person name="de Groot N.N."/>
        </authorList>
    </citation>
    <scope>NUCLEOTIDE SEQUENCE</scope>
</reference>
<sequence length="125" mass="13692">MALVVNGCGGSPKPQKGAKPAWVLNPNYNGKRGAVGVAGRTYDQRISSQRKLAISRALDELALQQGVKVELSMTKEEHLRNQSASTSMDATSNYKTTNNSAITAHIEDIWQDPYTGELYVWLVLD</sequence>
<dbReference type="AlphaFoldDB" id="A0A1W1C491"/>
<evidence type="ECO:0008006" key="2">
    <source>
        <dbReference type="Google" id="ProtNLM"/>
    </source>
</evidence>
<dbReference type="Gene3D" id="3.10.28.20">
    <property type="entry name" value="Acetamidase/Formamidase-like domains"/>
    <property type="match status" value="1"/>
</dbReference>
<dbReference type="EMBL" id="FPHB01000048">
    <property type="protein sequence ID" value="SFV60537.1"/>
    <property type="molecule type" value="Genomic_DNA"/>
</dbReference>
<protein>
    <recommendedName>
        <fullName evidence="2">Lipoprotein</fullName>
    </recommendedName>
</protein>
<proteinExistence type="predicted"/>